<sequence length="113" mass="12858">MFILDKMGPRHQQHVTVIVEMRFPVTLVKQDNDNSARVIYSLEKVRIVFRVTILIKVSVFRIKTTDSTYRAGVNDGNKDSLLKIVNYTKDFLAGVITKLKVIFGINKHGNPLA</sequence>
<gene>
    <name evidence="1" type="ORF">DGG96_14610</name>
</gene>
<protein>
    <submittedName>
        <fullName evidence="1">Uncharacterized protein</fullName>
    </submittedName>
</protein>
<evidence type="ECO:0000313" key="2">
    <source>
        <dbReference type="Proteomes" id="UP000247152"/>
    </source>
</evidence>
<accession>A0A317TZ05</accession>
<reference evidence="1 2" key="1">
    <citation type="submission" date="2018-05" db="EMBL/GenBank/DDBJ databases">
        <title>Legionella qingyii sp.nov., whole genome shotgun sequence.</title>
        <authorList>
            <person name="Wu H."/>
            <person name="Zhu Q."/>
            <person name="Hu C."/>
        </authorList>
    </citation>
    <scope>NUCLEOTIDE SEQUENCE [LARGE SCALE GENOMIC DNA]</scope>
    <source>
        <strain evidence="1 2">HEB18</strain>
    </source>
</reference>
<dbReference type="EMBL" id="QHJG01000025">
    <property type="protein sequence ID" value="PWY54923.1"/>
    <property type="molecule type" value="Genomic_DNA"/>
</dbReference>
<proteinExistence type="predicted"/>
<organism evidence="1 2">
    <name type="scientific">Legionella qingyii</name>
    <dbReference type="NCBI Taxonomy" id="2184757"/>
    <lineage>
        <taxon>Bacteria</taxon>
        <taxon>Pseudomonadati</taxon>
        <taxon>Pseudomonadota</taxon>
        <taxon>Gammaproteobacteria</taxon>
        <taxon>Legionellales</taxon>
        <taxon>Legionellaceae</taxon>
        <taxon>Legionella</taxon>
    </lineage>
</organism>
<comment type="caution">
    <text evidence="1">The sequence shown here is derived from an EMBL/GenBank/DDBJ whole genome shotgun (WGS) entry which is preliminary data.</text>
</comment>
<evidence type="ECO:0000313" key="1">
    <source>
        <dbReference type="EMBL" id="PWY54923.1"/>
    </source>
</evidence>
<dbReference type="AlphaFoldDB" id="A0A317TZ05"/>
<dbReference type="Proteomes" id="UP000247152">
    <property type="component" value="Unassembled WGS sequence"/>
</dbReference>
<name>A0A317TZ05_9GAMM</name>